<organism evidence="1 2">
    <name type="scientific">Candidatus Endonucleibacter bathymodioli</name>
    <dbReference type="NCBI Taxonomy" id="539814"/>
    <lineage>
        <taxon>Bacteria</taxon>
        <taxon>Pseudomonadati</taxon>
        <taxon>Pseudomonadota</taxon>
        <taxon>Gammaproteobacteria</taxon>
        <taxon>Oceanospirillales</taxon>
        <taxon>Endozoicomonadaceae</taxon>
        <taxon>Candidatus Endonucleibacter</taxon>
    </lineage>
</organism>
<protein>
    <submittedName>
        <fullName evidence="1">Uncharacterized protein</fullName>
    </submittedName>
</protein>
<dbReference type="AlphaFoldDB" id="A0AA90NWL1"/>
<evidence type="ECO:0000313" key="1">
    <source>
        <dbReference type="EMBL" id="MDP0590362.1"/>
    </source>
</evidence>
<accession>A0AA90NWL1</accession>
<reference evidence="1 2" key="1">
    <citation type="journal article" date="2023" name="bioRxiv">
        <title>An intranuclear bacterial parasite of deep-sea mussels expresses apoptosis inhibitors acquired from its host.</title>
        <authorList>
            <person name="Gonzalez Porras M.A."/>
            <person name="Assie A."/>
            <person name="Tietjen M."/>
            <person name="Violette M."/>
            <person name="Kleiner M."/>
            <person name="Gruber-Vodicka H."/>
            <person name="Dubilier N."/>
            <person name="Leisch N."/>
        </authorList>
    </citation>
    <scope>NUCLEOTIDE SEQUENCE [LARGE SCALE GENOMIC DNA]</scope>
    <source>
        <strain evidence="1">IAP13</strain>
    </source>
</reference>
<gene>
    <name evidence="1" type="ORF">QS748_14695</name>
</gene>
<name>A0AA90NWL1_9GAMM</name>
<keyword evidence="2" id="KW-1185">Reference proteome</keyword>
<comment type="caution">
    <text evidence="1">The sequence shown here is derived from an EMBL/GenBank/DDBJ whole genome shotgun (WGS) entry which is preliminary data.</text>
</comment>
<dbReference type="EMBL" id="JASXSV010000053">
    <property type="protein sequence ID" value="MDP0590362.1"/>
    <property type="molecule type" value="Genomic_DNA"/>
</dbReference>
<dbReference type="Proteomes" id="UP001178148">
    <property type="component" value="Unassembled WGS sequence"/>
</dbReference>
<evidence type="ECO:0000313" key="2">
    <source>
        <dbReference type="Proteomes" id="UP001178148"/>
    </source>
</evidence>
<proteinExistence type="predicted"/>
<sequence>MLTDVNVIRTTVSGFSPENVHIGGVCGGAYNSDIQKATVSSAIIIAPQYGKIVYLGGGVGVFYGKTIADLTVIDTVITVGQ</sequence>